<dbReference type="EMBL" id="JAIXMP010000005">
    <property type="protein sequence ID" value="KAI9272773.1"/>
    <property type="molecule type" value="Genomic_DNA"/>
</dbReference>
<feature type="non-terminal residue" evidence="1">
    <location>
        <position position="1"/>
    </location>
</feature>
<accession>A0AAD5KI83</accession>
<gene>
    <name evidence="1" type="ORF">BDA99DRAFT_432663</name>
</gene>
<sequence length="63" mass="7119">SIFKYTTDDKKKYDSNDPNIRGFKIDIRIIVDAGDEECDIGAAELAKQDNLKKVIDDEAKLSK</sequence>
<proteinExistence type="predicted"/>
<organism evidence="1 2">
    <name type="scientific">Phascolomyces articulosus</name>
    <dbReference type="NCBI Taxonomy" id="60185"/>
    <lineage>
        <taxon>Eukaryota</taxon>
        <taxon>Fungi</taxon>
        <taxon>Fungi incertae sedis</taxon>
        <taxon>Mucoromycota</taxon>
        <taxon>Mucoromycotina</taxon>
        <taxon>Mucoromycetes</taxon>
        <taxon>Mucorales</taxon>
        <taxon>Lichtheimiaceae</taxon>
        <taxon>Phascolomyces</taxon>
    </lineage>
</organism>
<reference evidence="1" key="1">
    <citation type="journal article" date="2022" name="IScience">
        <title>Evolution of zygomycete secretomes and the origins of terrestrial fungal ecologies.</title>
        <authorList>
            <person name="Chang Y."/>
            <person name="Wang Y."/>
            <person name="Mondo S."/>
            <person name="Ahrendt S."/>
            <person name="Andreopoulos W."/>
            <person name="Barry K."/>
            <person name="Beard J."/>
            <person name="Benny G.L."/>
            <person name="Blankenship S."/>
            <person name="Bonito G."/>
            <person name="Cuomo C."/>
            <person name="Desiro A."/>
            <person name="Gervers K.A."/>
            <person name="Hundley H."/>
            <person name="Kuo A."/>
            <person name="LaButti K."/>
            <person name="Lang B.F."/>
            <person name="Lipzen A."/>
            <person name="O'Donnell K."/>
            <person name="Pangilinan J."/>
            <person name="Reynolds N."/>
            <person name="Sandor L."/>
            <person name="Smith M.E."/>
            <person name="Tsang A."/>
            <person name="Grigoriev I.V."/>
            <person name="Stajich J.E."/>
            <person name="Spatafora J.W."/>
        </authorList>
    </citation>
    <scope>NUCLEOTIDE SEQUENCE</scope>
    <source>
        <strain evidence="1">RSA 2281</strain>
    </source>
</reference>
<dbReference type="AlphaFoldDB" id="A0AAD5KI83"/>
<comment type="caution">
    <text evidence="1">The sequence shown here is derived from an EMBL/GenBank/DDBJ whole genome shotgun (WGS) entry which is preliminary data.</text>
</comment>
<protein>
    <submittedName>
        <fullName evidence="1">Uncharacterized protein</fullName>
    </submittedName>
</protein>
<name>A0AAD5KI83_9FUNG</name>
<evidence type="ECO:0000313" key="2">
    <source>
        <dbReference type="Proteomes" id="UP001209540"/>
    </source>
</evidence>
<dbReference type="Proteomes" id="UP001209540">
    <property type="component" value="Unassembled WGS sequence"/>
</dbReference>
<reference evidence="1" key="2">
    <citation type="submission" date="2023-02" db="EMBL/GenBank/DDBJ databases">
        <authorList>
            <consortium name="DOE Joint Genome Institute"/>
            <person name="Mondo S.J."/>
            <person name="Chang Y."/>
            <person name="Wang Y."/>
            <person name="Ahrendt S."/>
            <person name="Andreopoulos W."/>
            <person name="Barry K."/>
            <person name="Beard J."/>
            <person name="Benny G.L."/>
            <person name="Blankenship S."/>
            <person name="Bonito G."/>
            <person name="Cuomo C."/>
            <person name="Desiro A."/>
            <person name="Gervers K.A."/>
            <person name="Hundley H."/>
            <person name="Kuo A."/>
            <person name="LaButti K."/>
            <person name="Lang B.F."/>
            <person name="Lipzen A."/>
            <person name="O'Donnell K."/>
            <person name="Pangilinan J."/>
            <person name="Reynolds N."/>
            <person name="Sandor L."/>
            <person name="Smith M.W."/>
            <person name="Tsang A."/>
            <person name="Grigoriev I.V."/>
            <person name="Stajich J.E."/>
            <person name="Spatafora J.W."/>
        </authorList>
    </citation>
    <scope>NUCLEOTIDE SEQUENCE</scope>
    <source>
        <strain evidence="1">RSA 2281</strain>
    </source>
</reference>
<keyword evidence="2" id="KW-1185">Reference proteome</keyword>
<evidence type="ECO:0000313" key="1">
    <source>
        <dbReference type="EMBL" id="KAI9272773.1"/>
    </source>
</evidence>